<keyword evidence="1" id="KW-0732">Signal</keyword>
<reference evidence="2 3" key="1">
    <citation type="submission" date="2018-04" db="EMBL/GenBank/DDBJ databases">
        <title>Genomic Encyclopedia of Archaeal and Bacterial Type Strains, Phase II (KMG-II): from individual species to whole genera.</title>
        <authorList>
            <person name="Goeker M."/>
        </authorList>
    </citation>
    <scope>NUCLEOTIDE SEQUENCE [LARGE SCALE GENOMIC DNA]</scope>
    <source>
        <strain evidence="2 3">DSM 26809</strain>
    </source>
</reference>
<comment type="caution">
    <text evidence="2">The sequence shown here is derived from an EMBL/GenBank/DDBJ whole genome shotgun (WGS) entry which is preliminary data.</text>
</comment>
<dbReference type="RefSeq" id="WP_107829153.1">
    <property type="nucleotide sequence ID" value="NZ_CP160205.1"/>
</dbReference>
<evidence type="ECO:0000256" key="1">
    <source>
        <dbReference type="SAM" id="SignalP"/>
    </source>
</evidence>
<sequence length="204" mass="22375">MQKITLTLAFIICVLFAKAQTQKGTLYLGGSVSYLTQKTNGAFGSNTTNRQLEISPTIGKFINEHWAIGITPMYSYMKDTAYVAGPGYSGGSIVKRKMIGGGLEVRYYFQITDKFSFFPLLSESVLASFDSKDPMDIRENIVSLSPNFAFFPTRHIAINISLGSIQWITQSITDHSTTPENKTTGSLFSSSFNSGLGLGAAYHF</sequence>
<keyword evidence="3" id="KW-1185">Reference proteome</keyword>
<name>A0A2T5J893_9SPHI</name>
<evidence type="ECO:0000313" key="3">
    <source>
        <dbReference type="Proteomes" id="UP000244168"/>
    </source>
</evidence>
<organism evidence="2 3">
    <name type="scientific">Mucilaginibacter yixingensis</name>
    <dbReference type="NCBI Taxonomy" id="1295612"/>
    <lineage>
        <taxon>Bacteria</taxon>
        <taxon>Pseudomonadati</taxon>
        <taxon>Bacteroidota</taxon>
        <taxon>Sphingobacteriia</taxon>
        <taxon>Sphingobacteriales</taxon>
        <taxon>Sphingobacteriaceae</taxon>
        <taxon>Mucilaginibacter</taxon>
    </lineage>
</organism>
<proteinExistence type="predicted"/>
<feature type="signal peptide" evidence="1">
    <location>
        <begin position="1"/>
        <end position="19"/>
    </location>
</feature>
<gene>
    <name evidence="2" type="ORF">C8P68_105157</name>
</gene>
<dbReference type="Proteomes" id="UP000244168">
    <property type="component" value="Unassembled WGS sequence"/>
</dbReference>
<dbReference type="EMBL" id="QAOQ01000005">
    <property type="protein sequence ID" value="PTQ95652.1"/>
    <property type="molecule type" value="Genomic_DNA"/>
</dbReference>
<dbReference type="AlphaFoldDB" id="A0A2T5J893"/>
<accession>A0A2T5J893</accession>
<dbReference type="OrthoDB" id="945117at2"/>
<evidence type="ECO:0008006" key="4">
    <source>
        <dbReference type="Google" id="ProtNLM"/>
    </source>
</evidence>
<evidence type="ECO:0000313" key="2">
    <source>
        <dbReference type="EMBL" id="PTQ95652.1"/>
    </source>
</evidence>
<protein>
    <recommendedName>
        <fullName evidence="4">Outer membrane protein with beta-barrel domain</fullName>
    </recommendedName>
</protein>
<feature type="chain" id="PRO_5015666682" description="Outer membrane protein with beta-barrel domain" evidence="1">
    <location>
        <begin position="20"/>
        <end position="204"/>
    </location>
</feature>